<dbReference type="EMBL" id="LXQA010081161">
    <property type="protein sequence ID" value="MCI11690.1"/>
    <property type="molecule type" value="Genomic_DNA"/>
</dbReference>
<dbReference type="Proteomes" id="UP000265520">
    <property type="component" value="Unassembled WGS sequence"/>
</dbReference>
<keyword evidence="1" id="KW-0808">Transferase</keyword>
<evidence type="ECO:0000313" key="2">
    <source>
        <dbReference type="Proteomes" id="UP000265520"/>
    </source>
</evidence>
<reference evidence="1 2" key="1">
    <citation type="journal article" date="2018" name="Front. Plant Sci.">
        <title>Red Clover (Trifolium pratense) and Zigzag Clover (T. medium) - A Picture of Genomic Similarities and Differences.</title>
        <authorList>
            <person name="Dluhosova J."/>
            <person name="Istvanek J."/>
            <person name="Nedelnik J."/>
            <person name="Repkova J."/>
        </authorList>
    </citation>
    <scope>NUCLEOTIDE SEQUENCE [LARGE SCALE GENOMIC DNA]</scope>
    <source>
        <strain evidence="2">cv. 10/8</strain>
        <tissue evidence="1">Leaf</tissue>
    </source>
</reference>
<dbReference type="GO" id="GO:0016740">
    <property type="term" value="F:transferase activity"/>
    <property type="evidence" value="ECO:0007669"/>
    <property type="project" value="UniProtKB-KW"/>
</dbReference>
<comment type="caution">
    <text evidence="1">The sequence shown here is derived from an EMBL/GenBank/DDBJ whole genome shotgun (WGS) entry which is preliminary data.</text>
</comment>
<name>A0A392PJQ5_9FABA</name>
<protein>
    <submittedName>
        <fullName evidence="1">Xylosyltransferase 1-like</fullName>
    </submittedName>
</protein>
<dbReference type="AlphaFoldDB" id="A0A392PJQ5"/>
<evidence type="ECO:0000313" key="1">
    <source>
        <dbReference type="EMBL" id="MCI11690.1"/>
    </source>
</evidence>
<keyword evidence="2" id="KW-1185">Reference proteome</keyword>
<organism evidence="1 2">
    <name type="scientific">Trifolium medium</name>
    <dbReference type="NCBI Taxonomy" id="97028"/>
    <lineage>
        <taxon>Eukaryota</taxon>
        <taxon>Viridiplantae</taxon>
        <taxon>Streptophyta</taxon>
        <taxon>Embryophyta</taxon>
        <taxon>Tracheophyta</taxon>
        <taxon>Spermatophyta</taxon>
        <taxon>Magnoliopsida</taxon>
        <taxon>eudicotyledons</taxon>
        <taxon>Gunneridae</taxon>
        <taxon>Pentapetalae</taxon>
        <taxon>rosids</taxon>
        <taxon>fabids</taxon>
        <taxon>Fabales</taxon>
        <taxon>Fabaceae</taxon>
        <taxon>Papilionoideae</taxon>
        <taxon>50 kb inversion clade</taxon>
        <taxon>NPAAA clade</taxon>
        <taxon>Hologalegina</taxon>
        <taxon>IRL clade</taxon>
        <taxon>Trifolieae</taxon>
        <taxon>Trifolium</taxon>
    </lineage>
</organism>
<sequence length="78" mass="9028">MGSSTQPVELRVKELEVSGSSPDKEKTNISMYCVDDAFSTFYCILSMRLGTWDNFPRIVLMYYANFLSSPERYFHTII</sequence>
<feature type="non-terminal residue" evidence="1">
    <location>
        <position position="78"/>
    </location>
</feature>
<accession>A0A392PJQ5</accession>
<proteinExistence type="predicted"/>